<dbReference type="AlphaFoldDB" id="A0A382S8L7"/>
<evidence type="ECO:0000256" key="2">
    <source>
        <dbReference type="ARBA" id="ARBA00022448"/>
    </source>
</evidence>
<dbReference type="InterPro" id="IPR003369">
    <property type="entry name" value="TatA/B/E"/>
</dbReference>
<organism evidence="9">
    <name type="scientific">marine metagenome</name>
    <dbReference type="NCBI Taxonomy" id="408172"/>
    <lineage>
        <taxon>unclassified sequences</taxon>
        <taxon>metagenomes</taxon>
        <taxon>ecological metagenomes</taxon>
    </lineage>
</organism>
<keyword evidence="7 8" id="KW-0472">Membrane</keyword>
<evidence type="ECO:0000256" key="4">
    <source>
        <dbReference type="ARBA" id="ARBA00022927"/>
    </source>
</evidence>
<proteinExistence type="predicted"/>
<dbReference type="EMBL" id="UINC01127244">
    <property type="protein sequence ID" value="SVD06240.1"/>
    <property type="molecule type" value="Genomic_DNA"/>
</dbReference>
<evidence type="ECO:0000256" key="3">
    <source>
        <dbReference type="ARBA" id="ARBA00022692"/>
    </source>
</evidence>
<evidence type="ECO:0000256" key="5">
    <source>
        <dbReference type="ARBA" id="ARBA00022989"/>
    </source>
</evidence>
<evidence type="ECO:0000313" key="9">
    <source>
        <dbReference type="EMBL" id="SVD06240.1"/>
    </source>
</evidence>
<evidence type="ECO:0008006" key="10">
    <source>
        <dbReference type="Google" id="ProtNLM"/>
    </source>
</evidence>
<evidence type="ECO:0000256" key="6">
    <source>
        <dbReference type="ARBA" id="ARBA00023010"/>
    </source>
</evidence>
<keyword evidence="5 8" id="KW-1133">Transmembrane helix</keyword>
<keyword evidence="2" id="KW-0813">Transport</keyword>
<feature type="transmembrane region" description="Helical" evidence="8">
    <location>
        <begin position="6"/>
        <end position="21"/>
    </location>
</feature>
<dbReference type="Pfam" id="PF02416">
    <property type="entry name" value="TatA_B_E"/>
    <property type="match status" value="1"/>
</dbReference>
<comment type="subcellular location">
    <subcellularLocation>
        <location evidence="1">Membrane</location>
        <topology evidence="1">Single-pass membrane protein</topology>
    </subcellularLocation>
</comment>
<keyword evidence="6" id="KW-0811">Translocation</keyword>
<name>A0A382S8L7_9ZZZZ</name>
<evidence type="ECO:0000256" key="7">
    <source>
        <dbReference type="ARBA" id="ARBA00023136"/>
    </source>
</evidence>
<accession>A0A382S8L7</accession>
<sequence>MFDVGFWEMLLLLALGLIILGP</sequence>
<feature type="non-terminal residue" evidence="9">
    <location>
        <position position="22"/>
    </location>
</feature>
<gene>
    <name evidence="9" type="ORF">METZ01_LOCUS359094</name>
</gene>
<evidence type="ECO:0000256" key="1">
    <source>
        <dbReference type="ARBA" id="ARBA00004167"/>
    </source>
</evidence>
<protein>
    <recommendedName>
        <fullName evidence="10">Twin-arginine translocase subunit TatB</fullName>
    </recommendedName>
</protein>
<reference evidence="9" key="1">
    <citation type="submission" date="2018-05" db="EMBL/GenBank/DDBJ databases">
        <authorList>
            <person name="Lanie J.A."/>
            <person name="Ng W.-L."/>
            <person name="Kazmierczak K.M."/>
            <person name="Andrzejewski T.M."/>
            <person name="Davidsen T.M."/>
            <person name="Wayne K.J."/>
            <person name="Tettelin H."/>
            <person name="Glass J.I."/>
            <person name="Rusch D."/>
            <person name="Podicherti R."/>
            <person name="Tsui H.-C.T."/>
            <person name="Winkler M.E."/>
        </authorList>
    </citation>
    <scope>NUCLEOTIDE SEQUENCE</scope>
</reference>
<dbReference type="PRINTS" id="PR01506">
    <property type="entry name" value="TATBPROTEIN"/>
</dbReference>
<keyword evidence="4" id="KW-0653">Protein transport</keyword>
<evidence type="ECO:0000256" key="8">
    <source>
        <dbReference type="SAM" id="Phobius"/>
    </source>
</evidence>
<keyword evidence="3 8" id="KW-0812">Transmembrane</keyword>